<dbReference type="EMBL" id="JARIHO010000033">
    <property type="protein sequence ID" value="KAJ7334222.1"/>
    <property type="molecule type" value="Genomic_DNA"/>
</dbReference>
<keyword evidence="2" id="KW-1185">Reference proteome</keyword>
<dbReference type="Proteomes" id="UP001218218">
    <property type="component" value="Unassembled WGS sequence"/>
</dbReference>
<organism evidence="1 2">
    <name type="scientific">Mycena albidolilacea</name>
    <dbReference type="NCBI Taxonomy" id="1033008"/>
    <lineage>
        <taxon>Eukaryota</taxon>
        <taxon>Fungi</taxon>
        <taxon>Dikarya</taxon>
        <taxon>Basidiomycota</taxon>
        <taxon>Agaricomycotina</taxon>
        <taxon>Agaricomycetes</taxon>
        <taxon>Agaricomycetidae</taxon>
        <taxon>Agaricales</taxon>
        <taxon>Marasmiineae</taxon>
        <taxon>Mycenaceae</taxon>
        <taxon>Mycena</taxon>
    </lineage>
</organism>
<protein>
    <submittedName>
        <fullName evidence="1">Uncharacterized protein</fullName>
    </submittedName>
</protein>
<gene>
    <name evidence="1" type="ORF">DFH08DRAFT_965958</name>
</gene>
<sequence>MSTNIVIKKIVKRACCILKTQGYKVRTGGVTKKSKRSKRDKPMPEEAKARMQWALDNAWADSTLEKYKYSVDTFINFCDKAGIPSKQGAPWKGGLRLQYTLNGVENLKPELLKHEEQLPITKEMINILDNPKDTVVSVAACSMFWGQICLDEMLSDTQSKYFLGRIPVGADLGPAATAAGT</sequence>
<comment type="caution">
    <text evidence="1">The sequence shown here is derived from an EMBL/GenBank/DDBJ whole genome shotgun (WGS) entry which is preliminary data.</text>
</comment>
<evidence type="ECO:0000313" key="1">
    <source>
        <dbReference type="EMBL" id="KAJ7334222.1"/>
    </source>
</evidence>
<evidence type="ECO:0000313" key="2">
    <source>
        <dbReference type="Proteomes" id="UP001218218"/>
    </source>
</evidence>
<reference evidence="1" key="1">
    <citation type="submission" date="2023-03" db="EMBL/GenBank/DDBJ databases">
        <title>Massive genome expansion in bonnet fungi (Mycena s.s.) driven by repeated elements and novel gene families across ecological guilds.</title>
        <authorList>
            <consortium name="Lawrence Berkeley National Laboratory"/>
            <person name="Harder C.B."/>
            <person name="Miyauchi S."/>
            <person name="Viragh M."/>
            <person name="Kuo A."/>
            <person name="Thoen E."/>
            <person name="Andreopoulos B."/>
            <person name="Lu D."/>
            <person name="Skrede I."/>
            <person name="Drula E."/>
            <person name="Henrissat B."/>
            <person name="Morin E."/>
            <person name="Kohler A."/>
            <person name="Barry K."/>
            <person name="LaButti K."/>
            <person name="Morin E."/>
            <person name="Salamov A."/>
            <person name="Lipzen A."/>
            <person name="Mereny Z."/>
            <person name="Hegedus B."/>
            <person name="Baldrian P."/>
            <person name="Stursova M."/>
            <person name="Weitz H."/>
            <person name="Taylor A."/>
            <person name="Grigoriev I.V."/>
            <person name="Nagy L.G."/>
            <person name="Martin F."/>
            <person name="Kauserud H."/>
        </authorList>
    </citation>
    <scope>NUCLEOTIDE SEQUENCE</scope>
    <source>
        <strain evidence="1">CBHHK002</strain>
    </source>
</reference>
<proteinExistence type="predicted"/>
<accession>A0AAD6ZR20</accession>
<dbReference type="AlphaFoldDB" id="A0AAD6ZR20"/>
<name>A0AAD6ZR20_9AGAR</name>